<evidence type="ECO:0000313" key="2">
    <source>
        <dbReference type="Proteomes" id="UP001220395"/>
    </source>
</evidence>
<evidence type="ECO:0000313" key="1">
    <source>
        <dbReference type="EMBL" id="WCT73992.1"/>
    </source>
</evidence>
<dbReference type="RefSeq" id="WP_273688678.1">
    <property type="nucleotide sequence ID" value="NZ_CP117411.1"/>
</dbReference>
<dbReference type="SUPFAM" id="SSF56112">
    <property type="entry name" value="Protein kinase-like (PK-like)"/>
    <property type="match status" value="1"/>
</dbReference>
<evidence type="ECO:0008006" key="3">
    <source>
        <dbReference type="Google" id="ProtNLM"/>
    </source>
</evidence>
<sequence length="444" mass="48925">MSGGAAAARREGPPIDFVRGDTTGLAIPAHGAALRAAGADFLTEAFRAFGAIGPDNAVARITRIETCPGGSTGEKLFLSVEYARPDPAFHTDLFVKFSRDFADPVRDDRGKYEMAGEVRLAEVSRLAGFPIHVPIAYFADYQAETHTGLLITETIGFGANGIEPHHPKCLDNEIDRPIDHYRAIYTALARVAAAHRSGQLPCDIDALFPFDPVAASSSVRIGYDAEQLIGKVRAFAAFVARAPQLFPPNLTPAFFEKLEGEALGYLEHQAEIRRFTQSDPSLIALCHWNGNIDNCWFWRDAAGDLQCGLMDWGHAGQINLAFSLWGCLSGAGLDVWDGHFDELIDLFVTELREHGGPALDRDELVFHLELYVAMMGLSYFIDSPARILGRMPDAADVPSPFDPIFRDYEMPRNQLHISRAGFNLWQRRDFGATLDRFVKRMAAA</sequence>
<dbReference type="InterPro" id="IPR011009">
    <property type="entry name" value="Kinase-like_dom_sf"/>
</dbReference>
<name>A0ABY7TMS9_9SPHN</name>
<proteinExistence type="predicted"/>
<keyword evidence="2" id="KW-1185">Reference proteome</keyword>
<protein>
    <recommendedName>
        <fullName evidence="3">Aminoglycoside phosphotransferase domain-containing protein</fullName>
    </recommendedName>
</protein>
<accession>A0ABY7TMS9</accession>
<organism evidence="1 2">
    <name type="scientific">Sphingomonas naphthae</name>
    <dbReference type="NCBI Taxonomy" id="1813468"/>
    <lineage>
        <taxon>Bacteria</taxon>
        <taxon>Pseudomonadati</taxon>
        <taxon>Pseudomonadota</taxon>
        <taxon>Alphaproteobacteria</taxon>
        <taxon>Sphingomonadales</taxon>
        <taxon>Sphingomonadaceae</taxon>
        <taxon>Sphingomonas</taxon>
    </lineage>
</organism>
<reference evidence="1 2" key="1">
    <citation type="submission" date="2023-02" db="EMBL/GenBank/DDBJ databases">
        <title>Genome sequence of Sphingomonas naphthae.</title>
        <authorList>
            <person name="Kim S."/>
            <person name="Heo J."/>
            <person name="Kwon S.-W."/>
        </authorList>
    </citation>
    <scope>NUCLEOTIDE SEQUENCE [LARGE SCALE GENOMIC DNA]</scope>
    <source>
        <strain evidence="1 2">KACC 18716</strain>
    </source>
</reference>
<gene>
    <name evidence="1" type="ORF">PQ455_01790</name>
</gene>
<dbReference type="EMBL" id="CP117411">
    <property type="protein sequence ID" value="WCT73992.1"/>
    <property type="molecule type" value="Genomic_DNA"/>
</dbReference>
<dbReference type="Proteomes" id="UP001220395">
    <property type="component" value="Chromosome"/>
</dbReference>